<accession>A0ABY8J3R5</accession>
<keyword evidence="3" id="KW-1185">Reference proteome</keyword>
<reference evidence="2 3" key="1">
    <citation type="submission" date="2023-04" db="EMBL/GenBank/DDBJ databases">
        <title>Genome sequence of Halobacillus naozhouensis KACC 21980.</title>
        <authorList>
            <person name="Kim S."/>
            <person name="Heo J."/>
            <person name="Kwon S.-W."/>
        </authorList>
    </citation>
    <scope>NUCLEOTIDE SEQUENCE [LARGE SCALE GENOMIC DNA]</scope>
    <source>
        <strain evidence="2 3">KCTC 13234</strain>
    </source>
</reference>
<proteinExistence type="predicted"/>
<evidence type="ECO:0000313" key="3">
    <source>
        <dbReference type="Proteomes" id="UP001221597"/>
    </source>
</evidence>
<name>A0ABY8J3R5_9BACI</name>
<protein>
    <submittedName>
        <fullName evidence="2">Uncharacterized protein</fullName>
    </submittedName>
</protein>
<keyword evidence="1" id="KW-0472">Membrane</keyword>
<evidence type="ECO:0000313" key="2">
    <source>
        <dbReference type="EMBL" id="WFT76058.1"/>
    </source>
</evidence>
<keyword evidence="1" id="KW-1133">Transmembrane helix</keyword>
<organism evidence="2 3">
    <name type="scientific">Halobacillus naozhouensis</name>
    <dbReference type="NCBI Taxonomy" id="554880"/>
    <lineage>
        <taxon>Bacteria</taxon>
        <taxon>Bacillati</taxon>
        <taxon>Bacillota</taxon>
        <taxon>Bacilli</taxon>
        <taxon>Bacillales</taxon>
        <taxon>Bacillaceae</taxon>
        <taxon>Halobacillus</taxon>
    </lineage>
</organism>
<dbReference type="RefSeq" id="WP_283078016.1">
    <property type="nucleotide sequence ID" value="NZ_CP121671.1"/>
</dbReference>
<sequence>MKKQNRDKLIKISGWTLFIFAVGLFCLQAGYLFAHERFQVEYIDNRLFYIINILCVICLFLAILLLLRLMKRLLLIVAGVVGIFVIVHVILLVDSNQVIKNITSVSPDFEHVFSIKENIESGEAIYYRSYYGILARPKEILPNEIGGEYKVEWLANDIAAFTYKTADNTVQQFIGTYGDRGSGRSYYYVGAEIHGIWQGHNIEVISNTDGISVTENGETESFDWDNIVQFGTLAIVLKKNNEAVWSISLDENFKVLSDASEQTVGNISLYKATMEMNQPTTLYYKTTERKDKLSF</sequence>
<keyword evidence="1" id="KW-0812">Transmembrane</keyword>
<evidence type="ECO:0000256" key="1">
    <source>
        <dbReference type="SAM" id="Phobius"/>
    </source>
</evidence>
<feature type="transmembrane region" description="Helical" evidence="1">
    <location>
        <begin position="73"/>
        <end position="93"/>
    </location>
</feature>
<gene>
    <name evidence="2" type="ORF">P9989_06755</name>
</gene>
<feature type="transmembrane region" description="Helical" evidence="1">
    <location>
        <begin position="46"/>
        <end position="66"/>
    </location>
</feature>
<feature type="transmembrane region" description="Helical" evidence="1">
    <location>
        <begin position="12"/>
        <end position="34"/>
    </location>
</feature>
<dbReference type="EMBL" id="CP121671">
    <property type="protein sequence ID" value="WFT76058.1"/>
    <property type="molecule type" value="Genomic_DNA"/>
</dbReference>
<dbReference type="Proteomes" id="UP001221597">
    <property type="component" value="Chromosome"/>
</dbReference>